<proteinExistence type="predicted"/>
<name>A0AA38BWE5_TAXCH</name>
<comment type="caution">
    <text evidence="2">The sequence shown here is derived from an EMBL/GenBank/DDBJ whole genome shotgun (WGS) entry which is preliminary data.</text>
</comment>
<sequence length="95" mass="11159">MELYQSEFASCPPWDTTRRAVLLKKVRDAQEKYIQQNKLEQAQLKKAQEEEESLYLCKKNIIHLCLPDLHSSRESDKDRYPPGVEVDHGEVVEKE</sequence>
<reference evidence="2 3" key="1">
    <citation type="journal article" date="2021" name="Nat. Plants">
        <title>The Taxus genome provides insights into paclitaxel biosynthesis.</title>
        <authorList>
            <person name="Xiong X."/>
            <person name="Gou J."/>
            <person name="Liao Q."/>
            <person name="Li Y."/>
            <person name="Zhou Q."/>
            <person name="Bi G."/>
            <person name="Li C."/>
            <person name="Du R."/>
            <person name="Wang X."/>
            <person name="Sun T."/>
            <person name="Guo L."/>
            <person name="Liang H."/>
            <person name="Lu P."/>
            <person name="Wu Y."/>
            <person name="Zhang Z."/>
            <person name="Ro D.K."/>
            <person name="Shang Y."/>
            <person name="Huang S."/>
            <person name="Yan J."/>
        </authorList>
    </citation>
    <scope>NUCLEOTIDE SEQUENCE [LARGE SCALE GENOMIC DNA]</scope>
    <source>
        <strain evidence="2">Ta-2019</strain>
    </source>
</reference>
<feature type="region of interest" description="Disordered" evidence="1">
    <location>
        <begin position="71"/>
        <end position="95"/>
    </location>
</feature>
<feature type="non-terminal residue" evidence="2">
    <location>
        <position position="95"/>
    </location>
</feature>
<gene>
    <name evidence="2" type="ORF">KI387_032790</name>
</gene>
<evidence type="ECO:0000256" key="1">
    <source>
        <dbReference type="SAM" id="MobiDB-lite"/>
    </source>
</evidence>
<organism evidence="2 3">
    <name type="scientific">Taxus chinensis</name>
    <name type="common">Chinese yew</name>
    <name type="synonym">Taxus wallichiana var. chinensis</name>
    <dbReference type="NCBI Taxonomy" id="29808"/>
    <lineage>
        <taxon>Eukaryota</taxon>
        <taxon>Viridiplantae</taxon>
        <taxon>Streptophyta</taxon>
        <taxon>Embryophyta</taxon>
        <taxon>Tracheophyta</taxon>
        <taxon>Spermatophyta</taxon>
        <taxon>Pinopsida</taxon>
        <taxon>Pinidae</taxon>
        <taxon>Conifers II</taxon>
        <taxon>Cupressales</taxon>
        <taxon>Taxaceae</taxon>
        <taxon>Taxus</taxon>
    </lineage>
</organism>
<keyword evidence="3" id="KW-1185">Reference proteome</keyword>
<dbReference type="AlphaFoldDB" id="A0AA38BWE5"/>
<dbReference type="Proteomes" id="UP000824469">
    <property type="component" value="Unassembled WGS sequence"/>
</dbReference>
<evidence type="ECO:0000313" key="3">
    <source>
        <dbReference type="Proteomes" id="UP000824469"/>
    </source>
</evidence>
<accession>A0AA38BWE5</accession>
<evidence type="ECO:0000313" key="2">
    <source>
        <dbReference type="EMBL" id="KAH9288673.1"/>
    </source>
</evidence>
<dbReference type="EMBL" id="JAHRHJ020003813">
    <property type="protein sequence ID" value="KAH9288673.1"/>
    <property type="molecule type" value="Genomic_DNA"/>
</dbReference>
<protein>
    <submittedName>
        <fullName evidence="2">Uncharacterized protein</fullName>
    </submittedName>
</protein>